<keyword evidence="4 6" id="KW-1133">Transmembrane helix</keyword>
<name>A0ABV4XZQ1_9CYAN</name>
<feature type="domain" description="Cytochrome C biogenesis protein transmembrane" evidence="7">
    <location>
        <begin position="76"/>
        <end position="244"/>
    </location>
</feature>
<evidence type="ECO:0000313" key="9">
    <source>
        <dbReference type="Proteomes" id="UP001576784"/>
    </source>
</evidence>
<reference evidence="8 9" key="1">
    <citation type="submission" date="2024-09" db="EMBL/GenBank/DDBJ databases">
        <title>Floridaenema gen nov. (Aerosakkonemataceae, Aerosakkonematales ord. nov., Cyanobacteria) from benthic tropical and subtropical fresh waters, with the description of four new species.</title>
        <authorList>
            <person name="Moretto J.A."/>
            <person name="Berthold D.E."/>
            <person name="Lefler F.W."/>
            <person name="Huang I.-S."/>
            <person name="Laughinghouse H. IV."/>
        </authorList>
    </citation>
    <scope>NUCLEOTIDE SEQUENCE [LARGE SCALE GENOMIC DNA]</scope>
    <source>
        <strain evidence="8 9">BLCC-F50</strain>
    </source>
</reference>
<evidence type="ECO:0000256" key="1">
    <source>
        <dbReference type="ARBA" id="ARBA00004141"/>
    </source>
</evidence>
<evidence type="ECO:0000256" key="4">
    <source>
        <dbReference type="ARBA" id="ARBA00022989"/>
    </source>
</evidence>
<comment type="caution">
    <text evidence="8">The sequence shown here is derived from an EMBL/GenBank/DDBJ whole genome shotgun (WGS) entry which is preliminary data.</text>
</comment>
<dbReference type="RefSeq" id="WP_413266765.1">
    <property type="nucleotide sequence ID" value="NZ_JBHFNR010000239.1"/>
</dbReference>
<dbReference type="InterPro" id="IPR051790">
    <property type="entry name" value="Cytochrome_c-biogenesis_DsbD"/>
</dbReference>
<organism evidence="8 9">
    <name type="scientific">Floridaenema flaviceps BLCC-F50</name>
    <dbReference type="NCBI Taxonomy" id="3153642"/>
    <lineage>
        <taxon>Bacteria</taxon>
        <taxon>Bacillati</taxon>
        <taxon>Cyanobacteriota</taxon>
        <taxon>Cyanophyceae</taxon>
        <taxon>Oscillatoriophycideae</taxon>
        <taxon>Aerosakkonematales</taxon>
        <taxon>Aerosakkonemataceae</taxon>
        <taxon>Floridanema</taxon>
        <taxon>Floridanema flaviceps</taxon>
    </lineage>
</organism>
<dbReference type="Proteomes" id="UP001576784">
    <property type="component" value="Unassembled WGS sequence"/>
</dbReference>
<evidence type="ECO:0000256" key="5">
    <source>
        <dbReference type="ARBA" id="ARBA00023136"/>
    </source>
</evidence>
<feature type="transmembrane region" description="Helical" evidence="6">
    <location>
        <begin position="72"/>
        <end position="97"/>
    </location>
</feature>
<keyword evidence="5 6" id="KW-0472">Membrane</keyword>
<dbReference type="PANTHER" id="PTHR31272:SF6">
    <property type="entry name" value="CYTOCHROME C-TYPE BIOGENESIS CCDA-LIKE CHLOROPLASTIC PROTEIN"/>
    <property type="match status" value="1"/>
</dbReference>
<evidence type="ECO:0000313" key="8">
    <source>
        <dbReference type="EMBL" id="MFB2897151.1"/>
    </source>
</evidence>
<protein>
    <submittedName>
        <fullName evidence="8">Cytochrome c biogenesis protein CcdA</fullName>
    </submittedName>
</protein>
<accession>A0ABV4XZQ1</accession>
<feature type="transmembrane region" description="Helical" evidence="6">
    <location>
        <begin position="184"/>
        <end position="211"/>
    </location>
</feature>
<dbReference type="InterPro" id="IPR003834">
    <property type="entry name" value="Cyt_c_assmbl_TM_dom"/>
</dbReference>
<evidence type="ECO:0000256" key="3">
    <source>
        <dbReference type="ARBA" id="ARBA00022692"/>
    </source>
</evidence>
<feature type="transmembrane region" description="Helical" evidence="6">
    <location>
        <begin position="223"/>
        <end position="244"/>
    </location>
</feature>
<proteinExistence type="inferred from homology"/>
<keyword evidence="3 6" id="KW-0812">Transmembrane</keyword>
<feature type="transmembrane region" description="Helical" evidence="6">
    <location>
        <begin position="16"/>
        <end position="35"/>
    </location>
</feature>
<sequence>MTLSKWFTEKLTKPKFSGWFLFGALFGVTILVILASKLFSENGISAAIDNFVLGIGDRYQQWFSEQNTNNPLVLFSLSFAGGLIASISPCILSLLPINLSYIGTREINSRWDAFGKAGAFVLGVVTMLSLFGMLSSFATIILLKYRGFVQLAVGVFIILMALSLLGIIRLPLPQTNFKIPIAGAYGVGLTFALVSSPCTSPIMFAVLAAASATGSQLQTTLAMVFYAIGYTAVIFFASLFAGLAKQTRGFLKYSEKITHIGSLALIIIGAYYLIDGISWIVSLKMATK</sequence>
<comment type="subcellular location">
    <subcellularLocation>
        <location evidence="1">Membrane</location>
        <topology evidence="1">Multi-pass membrane protein</topology>
    </subcellularLocation>
</comment>
<gene>
    <name evidence="8" type="ORF">ACE1CI_29905</name>
</gene>
<comment type="similarity">
    <text evidence="2">Belongs to the DsbD family.</text>
</comment>
<dbReference type="Pfam" id="PF02683">
    <property type="entry name" value="DsbD_TM"/>
    <property type="match status" value="1"/>
</dbReference>
<feature type="transmembrane region" description="Helical" evidence="6">
    <location>
        <begin position="148"/>
        <end position="172"/>
    </location>
</feature>
<keyword evidence="9" id="KW-1185">Reference proteome</keyword>
<evidence type="ECO:0000256" key="6">
    <source>
        <dbReference type="SAM" id="Phobius"/>
    </source>
</evidence>
<evidence type="ECO:0000256" key="2">
    <source>
        <dbReference type="ARBA" id="ARBA00006143"/>
    </source>
</evidence>
<feature type="transmembrane region" description="Helical" evidence="6">
    <location>
        <begin position="256"/>
        <end position="274"/>
    </location>
</feature>
<dbReference type="EMBL" id="JBHFNR010000239">
    <property type="protein sequence ID" value="MFB2897151.1"/>
    <property type="molecule type" value="Genomic_DNA"/>
</dbReference>
<feature type="transmembrane region" description="Helical" evidence="6">
    <location>
        <begin position="118"/>
        <end position="142"/>
    </location>
</feature>
<evidence type="ECO:0000259" key="7">
    <source>
        <dbReference type="Pfam" id="PF02683"/>
    </source>
</evidence>
<dbReference type="PANTHER" id="PTHR31272">
    <property type="entry name" value="CYTOCHROME C-TYPE BIOGENESIS PROTEIN HI_1454-RELATED"/>
    <property type="match status" value="1"/>
</dbReference>